<keyword evidence="1" id="KW-0472">Membrane</keyword>
<protein>
    <submittedName>
        <fullName evidence="2">Uncharacterized protein</fullName>
    </submittedName>
</protein>
<name>A0A7S4ENG0_9STRA</name>
<keyword evidence="1" id="KW-0812">Transmembrane</keyword>
<proteinExistence type="predicted"/>
<organism evidence="2">
    <name type="scientific">Pseudo-nitzschia australis</name>
    <dbReference type="NCBI Taxonomy" id="44445"/>
    <lineage>
        <taxon>Eukaryota</taxon>
        <taxon>Sar</taxon>
        <taxon>Stramenopiles</taxon>
        <taxon>Ochrophyta</taxon>
        <taxon>Bacillariophyta</taxon>
        <taxon>Bacillariophyceae</taxon>
        <taxon>Bacillariophycidae</taxon>
        <taxon>Bacillariales</taxon>
        <taxon>Bacillariaceae</taxon>
        <taxon>Pseudo-nitzschia</taxon>
    </lineage>
</organism>
<evidence type="ECO:0000256" key="1">
    <source>
        <dbReference type="SAM" id="Phobius"/>
    </source>
</evidence>
<gene>
    <name evidence="2" type="ORF">PAUS00366_LOCUS17279</name>
</gene>
<accession>A0A7S4ENG0</accession>
<keyword evidence="1" id="KW-1133">Transmembrane helix</keyword>
<evidence type="ECO:0000313" key="2">
    <source>
        <dbReference type="EMBL" id="CAE0724522.1"/>
    </source>
</evidence>
<reference evidence="2" key="1">
    <citation type="submission" date="2021-01" db="EMBL/GenBank/DDBJ databases">
        <authorList>
            <person name="Corre E."/>
            <person name="Pelletier E."/>
            <person name="Niang G."/>
            <person name="Scheremetjew M."/>
            <person name="Finn R."/>
            <person name="Kale V."/>
            <person name="Holt S."/>
            <person name="Cochrane G."/>
            <person name="Meng A."/>
            <person name="Brown T."/>
            <person name="Cohen L."/>
        </authorList>
    </citation>
    <scope>NUCLEOTIDE SEQUENCE</scope>
    <source>
        <strain evidence="2">10249 10 AB</strain>
    </source>
</reference>
<dbReference type="AlphaFoldDB" id="A0A7S4ENG0"/>
<feature type="transmembrane region" description="Helical" evidence="1">
    <location>
        <begin position="49"/>
        <end position="68"/>
    </location>
</feature>
<dbReference type="EMBL" id="HBIX01025042">
    <property type="protein sequence ID" value="CAE0724522.1"/>
    <property type="molecule type" value="Transcribed_RNA"/>
</dbReference>
<sequence length="339" mass="39038">MSQSELKGERDGRDLRRRRAQILRDKKEDARVKLIIKDTISNNQYSKHMLKTFLVVATTLLCTIGAVINHTRPKFIKRFWKDSIPTFHLATRYPNNVILNRDLPRFFGHYSIATPENVLAQAAVQKVLRSRRQLHRRAGRIKSMLKVWDDSNVEHLLRQGLCGDDFELAHRRASSQQTKDDLLMWCLLASLVTEGYFMESVEILDSALFLTRNRGIVVRKQPPAGIADGYGALSTKFYLHPRTDKNNTAIDWIPTKILAMLIPSSKDEIEKDLNDLAQRMLYELIVTQGHEKEYLILEEVCQENRPERAIAYDTGEDPSGCYFVVPEKYGGNFSLTEDE</sequence>